<dbReference type="EMBL" id="BAED01000020">
    <property type="protein sequence ID" value="GAB04639.1"/>
    <property type="molecule type" value="Genomic_DNA"/>
</dbReference>
<dbReference type="OrthoDB" id="4381111at2"/>
<accession>G7GM14</accession>
<dbReference type="STRING" id="1075090.GOAMR_20_01880"/>
<dbReference type="InterPro" id="IPR036291">
    <property type="entry name" value="NAD(P)-bd_dom_sf"/>
</dbReference>
<sequence>MSRATATTTPVTNLCSAVLVVTDGTLRSRDIVMRSVGSGYNVVVVGRQAHDVVDYMNAALHEQVWTFVADPADPEQVSHIIERAIDIAGPLMMIIDPGGLLADVEAADRRVA</sequence>
<keyword evidence="2" id="KW-1185">Reference proteome</keyword>
<organism evidence="1 2">
    <name type="scientific">Gordonia amarae NBRC 15530</name>
    <dbReference type="NCBI Taxonomy" id="1075090"/>
    <lineage>
        <taxon>Bacteria</taxon>
        <taxon>Bacillati</taxon>
        <taxon>Actinomycetota</taxon>
        <taxon>Actinomycetes</taxon>
        <taxon>Mycobacteriales</taxon>
        <taxon>Gordoniaceae</taxon>
        <taxon>Gordonia</taxon>
    </lineage>
</organism>
<gene>
    <name evidence="1" type="ORF">GOAMR_20_01880</name>
</gene>
<evidence type="ECO:0000313" key="1">
    <source>
        <dbReference type="EMBL" id="GAB04639.1"/>
    </source>
</evidence>
<dbReference type="Proteomes" id="UP000006023">
    <property type="component" value="Unassembled WGS sequence"/>
</dbReference>
<dbReference type="RefSeq" id="WP_005184129.1">
    <property type="nucleotide sequence ID" value="NZ_BAED01000020.1"/>
</dbReference>
<name>G7GM14_9ACTN</name>
<proteinExistence type="predicted"/>
<protein>
    <recommendedName>
        <fullName evidence="3">Oxidoreductase</fullName>
    </recommendedName>
</protein>
<dbReference type="SUPFAM" id="SSF51735">
    <property type="entry name" value="NAD(P)-binding Rossmann-fold domains"/>
    <property type="match status" value="1"/>
</dbReference>
<evidence type="ECO:0000313" key="2">
    <source>
        <dbReference type="Proteomes" id="UP000006023"/>
    </source>
</evidence>
<dbReference type="eggNOG" id="ENOG5030DFH">
    <property type="taxonomic scope" value="Bacteria"/>
</dbReference>
<evidence type="ECO:0008006" key="3">
    <source>
        <dbReference type="Google" id="ProtNLM"/>
    </source>
</evidence>
<comment type="caution">
    <text evidence="1">The sequence shown here is derived from an EMBL/GenBank/DDBJ whole genome shotgun (WGS) entry which is preliminary data.</text>
</comment>
<dbReference type="AlphaFoldDB" id="G7GM14"/>
<reference evidence="1 2" key="1">
    <citation type="submission" date="2011-11" db="EMBL/GenBank/DDBJ databases">
        <title>Whole genome shotgun sequence of Gordonia amarae NBRC 15530.</title>
        <authorList>
            <person name="Takarada H."/>
            <person name="Hosoyama A."/>
            <person name="Tsuchikane K."/>
            <person name="Katsumata H."/>
            <person name="Yamazaki S."/>
            <person name="Fujita N."/>
        </authorList>
    </citation>
    <scope>NUCLEOTIDE SEQUENCE [LARGE SCALE GENOMIC DNA]</scope>
    <source>
        <strain evidence="1 2">NBRC 15530</strain>
    </source>
</reference>